<evidence type="ECO:0000256" key="4">
    <source>
        <dbReference type="SAM" id="MobiDB-lite"/>
    </source>
</evidence>
<dbReference type="GO" id="GO:0016887">
    <property type="term" value="F:ATP hydrolysis activity"/>
    <property type="evidence" value="ECO:0007669"/>
    <property type="project" value="InterPro"/>
</dbReference>
<keyword evidence="8" id="KW-1185">Reference proteome</keyword>
<dbReference type="GO" id="GO:0042645">
    <property type="term" value="C:mitochondrial nucleoid"/>
    <property type="evidence" value="ECO:0007669"/>
    <property type="project" value="UniProtKB-SubCell"/>
</dbReference>
<dbReference type="GO" id="GO:0005739">
    <property type="term" value="C:mitochondrion"/>
    <property type="evidence" value="ECO:0000318"/>
    <property type="project" value="GO_Central"/>
</dbReference>
<dbReference type="KEGG" id="tps:THAPSDRAFT_1913"/>
<dbReference type="InterPro" id="IPR027417">
    <property type="entry name" value="P-loop_NTPase"/>
</dbReference>
<dbReference type="InterPro" id="IPR003960">
    <property type="entry name" value="ATPase_AAA_CS"/>
</dbReference>
<dbReference type="SUPFAM" id="SSF82199">
    <property type="entry name" value="SET domain"/>
    <property type="match status" value="1"/>
</dbReference>
<dbReference type="PANTHER" id="PTHR23075:SF0">
    <property type="entry name" value="ATPASE FAMILY AAA DOMAIN-CONTAINING PROTEIN 3"/>
    <property type="match status" value="1"/>
</dbReference>
<dbReference type="AlphaFoldDB" id="B8BSA2"/>
<name>B8BSA2_THAPS</name>
<gene>
    <name evidence="7" type="ORF">THAPSDRAFT_1913</name>
</gene>
<dbReference type="PROSITE" id="PS50280">
    <property type="entry name" value="SET"/>
    <property type="match status" value="1"/>
</dbReference>
<feature type="domain" description="SET" evidence="6">
    <location>
        <begin position="119"/>
        <end position="268"/>
    </location>
</feature>
<dbReference type="SMART" id="SM00382">
    <property type="entry name" value="AAA"/>
    <property type="match status" value="1"/>
</dbReference>
<dbReference type="InParanoid" id="B8BSA2"/>
<reference evidence="7 8" key="1">
    <citation type="journal article" date="2004" name="Science">
        <title>The genome of the diatom Thalassiosira pseudonana: ecology, evolution, and metabolism.</title>
        <authorList>
            <person name="Armbrust E.V."/>
            <person name="Berges J.A."/>
            <person name="Bowler C."/>
            <person name="Green B.R."/>
            <person name="Martinez D."/>
            <person name="Putnam N.H."/>
            <person name="Zhou S."/>
            <person name="Allen A.E."/>
            <person name="Apt K.E."/>
            <person name="Bechner M."/>
            <person name="Brzezinski M.A."/>
            <person name="Chaal B.K."/>
            <person name="Chiovitti A."/>
            <person name="Davis A.K."/>
            <person name="Demarest M.S."/>
            <person name="Detter J.C."/>
            <person name="Glavina T."/>
            <person name="Goodstein D."/>
            <person name="Hadi M.Z."/>
            <person name="Hellsten U."/>
            <person name="Hildebrand M."/>
            <person name="Jenkins B.D."/>
            <person name="Jurka J."/>
            <person name="Kapitonov V.V."/>
            <person name="Kroger N."/>
            <person name="Lau W.W."/>
            <person name="Lane T.W."/>
            <person name="Larimer F.W."/>
            <person name="Lippmeier J.C."/>
            <person name="Lucas S."/>
            <person name="Medina M."/>
            <person name="Montsant A."/>
            <person name="Obornik M."/>
            <person name="Parker M.S."/>
            <person name="Palenik B."/>
            <person name="Pazour G.J."/>
            <person name="Richardson P.M."/>
            <person name="Rynearson T.A."/>
            <person name="Saito M.A."/>
            <person name="Schwartz D.C."/>
            <person name="Thamatrakoln K."/>
            <person name="Valentin K."/>
            <person name="Vardi A."/>
            <person name="Wilkerson F.P."/>
            <person name="Rokhsar D.S."/>
        </authorList>
    </citation>
    <scope>NUCLEOTIDE SEQUENCE [LARGE SCALE GENOMIC DNA]</scope>
    <source>
        <strain evidence="7 8">CCMP1335</strain>
    </source>
</reference>
<dbReference type="SMART" id="SM00317">
    <property type="entry name" value="SET"/>
    <property type="match status" value="1"/>
</dbReference>
<keyword evidence="3" id="KW-0496">Mitochondrion</keyword>
<sequence>MLRTLTLIATIIVYATALVYQNDAFVHINRPLQHRAVKATPSTPSRSAAIKHQQRRRRSCVFAIPDLSSIATSAPTSSSTNDINIPSQVLGTASATLTYLSLLAYFDRPRGNLSIPNSLLIQQSRVPNAGLGLFATESLPKGTILGTYPGVLRPASSFYDGKGFQFPASVGYSWRLTDNSYVIDPTDEQGEIQDYCVGGSWEVPLSNVIFKTFLKFLKVPTALTRINEPPIGYGGCNVEAREDLVKKEVVFRLCRDVTAGEELFLDYGFYYDRSQYGGGRAQSPNFNSNSCRERAVTMSVRELAQVLPNTDLTSLATDIQQATFVRSHIDTIVLPRGSFHSFETKYIRNVLSDKLSSAPWNATNTLDVSITKDHLLLFADHIDEKVKELEVNVTAVLNMFDHSYSTSTSDLGNVEEQWGSSGENDLSLGERFNVSLHDGSSWLKDIQYEAAIVDSWEVEAEKLAQIVLETFRNLKNDTTSVKESATLDALDIVETSALNIMGQVRTRHDEEKQLHLESNINSVDPLLFDDNVWEAGGFEVENKVPPNLALTTIQAIPLKSYKLKDDKRRDLVVNRDEHRTRYHVGPIYSEDLMNNTMGDRSKNFASRMDSRDLFSFNIGAVTQLSTSVDWLSSRFNAAASLIQQHSQIDEKLMALKTITKQSNGDPSQFKSPSQLASEVAALETEAALRRVTRLSHALIQSTRVKLVYARLVSRLKSLVVNDQSSEKMSSIERESMATRYDNAGNVETDLDTVLIYLEAIDTIKTLWNATTRLEELAQAIENIFWHLAACLQHVVGTAEGMQQFMFYVASSAALVFIASTMKEFISLVCFFILRFFTAPRLVREYGNLRLQLKWPGSKDKTPEEIVLPYDIQKRINVIVKVASAASARRFPLRSVLIHGKPGCGKSMIAKSIAQSIQILPYAMMSGSDVFPMKSQGPAELRNLLTWASTRRNGGIIIIDEAESALVSRSKSKLDDNSPFDGALKSEKSSSSGFSRDCLNVLLSMTGTFGNIMLILTTSNPMDLDEAVLDRMDDIIYLPLPSESERHLLLQKSFSTVFGQKHLTLGERLASLVGRQPENVPYENSFNVGEALSDLANDSKTNGFSGRELKKLMQLILHKTYASDGGILDSRLWNTEVDTLCASFGAKHLLRQ</sequence>
<dbReference type="InterPro" id="IPR001214">
    <property type="entry name" value="SET_dom"/>
</dbReference>
<dbReference type="InterPro" id="IPR003959">
    <property type="entry name" value="ATPase_AAA_core"/>
</dbReference>
<dbReference type="Proteomes" id="UP000001449">
    <property type="component" value="Chromosome 1"/>
</dbReference>
<evidence type="ECO:0000313" key="8">
    <source>
        <dbReference type="Proteomes" id="UP000001449"/>
    </source>
</evidence>
<comment type="subcellular location">
    <subcellularLocation>
        <location evidence="1">Mitochondrion matrix</location>
        <location evidence="1">Mitochondrion nucleoid</location>
    </subcellularLocation>
</comment>
<dbReference type="HOGENOM" id="CLU_276546_0_0_1"/>
<dbReference type="InterPro" id="IPR003593">
    <property type="entry name" value="AAA+_ATPase"/>
</dbReference>
<dbReference type="Pfam" id="PF00004">
    <property type="entry name" value="AAA"/>
    <property type="match status" value="1"/>
</dbReference>
<feature type="region of interest" description="Disordered" evidence="4">
    <location>
        <begin position="969"/>
        <end position="991"/>
    </location>
</feature>
<evidence type="ECO:0000256" key="2">
    <source>
        <dbReference type="ARBA" id="ARBA00023054"/>
    </source>
</evidence>
<dbReference type="Pfam" id="PF00856">
    <property type="entry name" value="SET"/>
    <property type="match status" value="1"/>
</dbReference>
<dbReference type="PANTHER" id="PTHR23075">
    <property type="entry name" value="PUTATIVE ATP-ASE"/>
    <property type="match status" value="1"/>
</dbReference>
<dbReference type="GO" id="GO:0005524">
    <property type="term" value="F:ATP binding"/>
    <property type="evidence" value="ECO:0007669"/>
    <property type="project" value="InterPro"/>
</dbReference>
<dbReference type="PaxDb" id="35128-Thaps1913"/>
<dbReference type="GO" id="GO:0007005">
    <property type="term" value="P:mitochondrion organization"/>
    <property type="evidence" value="ECO:0000318"/>
    <property type="project" value="GO_Central"/>
</dbReference>
<dbReference type="PROSITE" id="PS00674">
    <property type="entry name" value="AAA"/>
    <property type="match status" value="1"/>
</dbReference>
<organism evidence="7 8">
    <name type="scientific">Thalassiosira pseudonana</name>
    <name type="common">Marine diatom</name>
    <name type="synonym">Cyclotella nana</name>
    <dbReference type="NCBI Taxonomy" id="35128"/>
    <lineage>
        <taxon>Eukaryota</taxon>
        <taxon>Sar</taxon>
        <taxon>Stramenopiles</taxon>
        <taxon>Ochrophyta</taxon>
        <taxon>Bacillariophyta</taxon>
        <taxon>Coscinodiscophyceae</taxon>
        <taxon>Thalassiosirophycidae</taxon>
        <taxon>Thalassiosirales</taxon>
        <taxon>Thalassiosiraceae</taxon>
        <taxon>Thalassiosira</taxon>
    </lineage>
</organism>
<dbReference type="EMBL" id="CM000638">
    <property type="protein sequence ID" value="EED96093.1"/>
    <property type="molecule type" value="Genomic_DNA"/>
</dbReference>
<evidence type="ECO:0000313" key="7">
    <source>
        <dbReference type="EMBL" id="EED96093.1"/>
    </source>
</evidence>
<accession>B8BSA2</accession>
<feature type="chain" id="PRO_5002865870" description="SET domain-containing protein" evidence="5">
    <location>
        <begin position="18"/>
        <end position="1151"/>
    </location>
</feature>
<dbReference type="SUPFAM" id="SSF52540">
    <property type="entry name" value="P-loop containing nucleoside triphosphate hydrolases"/>
    <property type="match status" value="1"/>
</dbReference>
<dbReference type="STRING" id="35128.B8BSA2"/>
<dbReference type="Gene3D" id="2.170.270.10">
    <property type="entry name" value="SET domain"/>
    <property type="match status" value="1"/>
</dbReference>
<evidence type="ECO:0000256" key="5">
    <source>
        <dbReference type="SAM" id="SignalP"/>
    </source>
</evidence>
<reference evidence="7 8" key="2">
    <citation type="journal article" date="2008" name="Nature">
        <title>The Phaeodactylum genome reveals the evolutionary history of diatom genomes.</title>
        <authorList>
            <person name="Bowler C."/>
            <person name="Allen A.E."/>
            <person name="Badger J.H."/>
            <person name="Grimwood J."/>
            <person name="Jabbari K."/>
            <person name="Kuo A."/>
            <person name="Maheswari U."/>
            <person name="Martens C."/>
            <person name="Maumus F."/>
            <person name="Otillar R.P."/>
            <person name="Rayko E."/>
            <person name="Salamov A."/>
            <person name="Vandepoele K."/>
            <person name="Beszteri B."/>
            <person name="Gruber A."/>
            <person name="Heijde M."/>
            <person name="Katinka M."/>
            <person name="Mock T."/>
            <person name="Valentin K."/>
            <person name="Verret F."/>
            <person name="Berges J.A."/>
            <person name="Brownlee C."/>
            <person name="Cadoret J.P."/>
            <person name="Chiovitti A."/>
            <person name="Choi C.J."/>
            <person name="Coesel S."/>
            <person name="De Martino A."/>
            <person name="Detter J.C."/>
            <person name="Durkin C."/>
            <person name="Falciatore A."/>
            <person name="Fournet J."/>
            <person name="Haruta M."/>
            <person name="Huysman M.J."/>
            <person name="Jenkins B.D."/>
            <person name="Jiroutova K."/>
            <person name="Jorgensen R.E."/>
            <person name="Joubert Y."/>
            <person name="Kaplan A."/>
            <person name="Kroger N."/>
            <person name="Kroth P.G."/>
            <person name="La Roche J."/>
            <person name="Lindquist E."/>
            <person name="Lommer M."/>
            <person name="Martin-Jezequel V."/>
            <person name="Lopez P.J."/>
            <person name="Lucas S."/>
            <person name="Mangogna M."/>
            <person name="McGinnis K."/>
            <person name="Medlin L.K."/>
            <person name="Montsant A."/>
            <person name="Oudot-Le Secq M.P."/>
            <person name="Napoli C."/>
            <person name="Obornik M."/>
            <person name="Parker M.S."/>
            <person name="Petit J.L."/>
            <person name="Porcel B.M."/>
            <person name="Poulsen N."/>
            <person name="Robison M."/>
            <person name="Rychlewski L."/>
            <person name="Rynearson T.A."/>
            <person name="Schmutz J."/>
            <person name="Shapiro H."/>
            <person name="Siaut M."/>
            <person name="Stanley M."/>
            <person name="Sussman M.R."/>
            <person name="Taylor A.R."/>
            <person name="Vardi A."/>
            <person name="von Dassow P."/>
            <person name="Vyverman W."/>
            <person name="Willis A."/>
            <person name="Wyrwicz L.S."/>
            <person name="Rokhsar D.S."/>
            <person name="Weissenbach J."/>
            <person name="Armbrust E.V."/>
            <person name="Green B.R."/>
            <person name="Van de Peer Y."/>
            <person name="Grigoriev I.V."/>
        </authorList>
    </citation>
    <scope>NUCLEOTIDE SEQUENCE [LARGE SCALE GENOMIC DNA]</scope>
    <source>
        <strain evidence="7 8">CCMP1335</strain>
    </source>
</reference>
<protein>
    <recommendedName>
        <fullName evidence="6">SET domain-containing protein</fullName>
    </recommendedName>
</protein>
<dbReference type="GeneID" id="7445502"/>
<dbReference type="RefSeq" id="XP_002286452.1">
    <property type="nucleotide sequence ID" value="XM_002286416.1"/>
</dbReference>
<evidence type="ECO:0000256" key="3">
    <source>
        <dbReference type="ARBA" id="ARBA00023271"/>
    </source>
</evidence>
<keyword evidence="5" id="KW-0732">Signal</keyword>
<dbReference type="InterPro" id="IPR046341">
    <property type="entry name" value="SET_dom_sf"/>
</dbReference>
<dbReference type="eggNOG" id="KOG0742">
    <property type="taxonomic scope" value="Eukaryota"/>
</dbReference>
<proteinExistence type="predicted"/>
<evidence type="ECO:0000259" key="6">
    <source>
        <dbReference type="PROSITE" id="PS50280"/>
    </source>
</evidence>
<keyword evidence="2" id="KW-0175">Coiled coil</keyword>
<evidence type="ECO:0000256" key="1">
    <source>
        <dbReference type="ARBA" id="ARBA00004436"/>
    </source>
</evidence>
<feature type="signal peptide" evidence="5">
    <location>
        <begin position="1"/>
        <end position="17"/>
    </location>
</feature>
<dbReference type="Gene3D" id="3.40.50.300">
    <property type="entry name" value="P-loop containing nucleotide triphosphate hydrolases"/>
    <property type="match status" value="1"/>
</dbReference>
<keyword evidence="3" id="KW-1135">Mitochondrion nucleoid</keyword>